<feature type="transmembrane region" description="Helical" evidence="1">
    <location>
        <begin position="21"/>
        <end position="41"/>
    </location>
</feature>
<dbReference type="EMBL" id="BAAAQN010000016">
    <property type="protein sequence ID" value="GAA2030461.1"/>
    <property type="molecule type" value="Genomic_DNA"/>
</dbReference>
<feature type="transmembrane region" description="Helical" evidence="1">
    <location>
        <begin position="61"/>
        <end position="82"/>
    </location>
</feature>
<feature type="transmembrane region" description="Helical" evidence="1">
    <location>
        <begin position="102"/>
        <end position="123"/>
    </location>
</feature>
<dbReference type="InterPro" id="IPR018750">
    <property type="entry name" value="DUF2306_membrane"/>
</dbReference>
<keyword evidence="1" id="KW-0812">Transmembrane</keyword>
<evidence type="ECO:0000256" key="1">
    <source>
        <dbReference type="SAM" id="Phobius"/>
    </source>
</evidence>
<dbReference type="Proteomes" id="UP001500751">
    <property type="component" value="Unassembled WGS sequence"/>
</dbReference>
<comment type="caution">
    <text evidence="2">The sequence shown here is derived from an EMBL/GenBank/DDBJ whole genome shotgun (WGS) entry which is preliminary data.</text>
</comment>
<proteinExistence type="predicted"/>
<feature type="transmembrane region" description="Helical" evidence="1">
    <location>
        <begin position="169"/>
        <end position="189"/>
    </location>
</feature>
<keyword evidence="1" id="KW-0472">Membrane</keyword>
<dbReference type="RefSeq" id="WP_344666462.1">
    <property type="nucleotide sequence ID" value="NZ_BAAAQN010000016.1"/>
</dbReference>
<gene>
    <name evidence="2" type="ORF">GCM10009839_32750</name>
</gene>
<evidence type="ECO:0000313" key="2">
    <source>
        <dbReference type="EMBL" id="GAA2030461.1"/>
    </source>
</evidence>
<keyword evidence="1" id="KW-1133">Transmembrane helix</keyword>
<name>A0ABN2U7Z9_9ACTN</name>
<organism evidence="2 3">
    <name type="scientific">Catenulispora yoronensis</name>
    <dbReference type="NCBI Taxonomy" id="450799"/>
    <lineage>
        <taxon>Bacteria</taxon>
        <taxon>Bacillati</taxon>
        <taxon>Actinomycetota</taxon>
        <taxon>Actinomycetes</taxon>
        <taxon>Catenulisporales</taxon>
        <taxon>Catenulisporaceae</taxon>
        <taxon>Catenulispora</taxon>
    </lineage>
</organism>
<feature type="transmembrane region" description="Helical" evidence="1">
    <location>
        <begin position="201"/>
        <end position="224"/>
    </location>
</feature>
<evidence type="ECO:0008006" key="4">
    <source>
        <dbReference type="Google" id="ProtNLM"/>
    </source>
</evidence>
<dbReference type="Pfam" id="PF10067">
    <property type="entry name" value="DUF2306"/>
    <property type="match status" value="1"/>
</dbReference>
<keyword evidence="3" id="KW-1185">Reference proteome</keyword>
<accession>A0ABN2U7Z9</accession>
<feature type="transmembrane region" description="Helical" evidence="1">
    <location>
        <begin position="129"/>
        <end position="149"/>
    </location>
</feature>
<reference evidence="2 3" key="1">
    <citation type="journal article" date="2019" name="Int. J. Syst. Evol. Microbiol.">
        <title>The Global Catalogue of Microorganisms (GCM) 10K type strain sequencing project: providing services to taxonomists for standard genome sequencing and annotation.</title>
        <authorList>
            <consortium name="The Broad Institute Genomics Platform"/>
            <consortium name="The Broad Institute Genome Sequencing Center for Infectious Disease"/>
            <person name="Wu L."/>
            <person name="Ma J."/>
        </authorList>
    </citation>
    <scope>NUCLEOTIDE SEQUENCE [LARGE SCALE GENOMIC DNA]</scope>
    <source>
        <strain evidence="2 3">JCM 16014</strain>
    </source>
</reference>
<protein>
    <recommendedName>
        <fullName evidence="4">DUF2306 domain-containing protein</fullName>
    </recommendedName>
</protein>
<evidence type="ECO:0000313" key="3">
    <source>
        <dbReference type="Proteomes" id="UP001500751"/>
    </source>
</evidence>
<sequence length="239" mass="26104">MAVNEYRLRPGAAPRKHRIGFWWIVLSATAIAAFAVLPYATQSLRDLAADDKEVAANYVDRAVWLKTVFYLHVGCGGTALLLSPLQFADRVRLRLPRLHRAVGRIVLSAIVVAGSAGLILAWTNLAGPIGTAGFGTLAALWLVGAVNAYRTIRRGDVAAHHRWVVRTFALTYAAVTLRLWLIALTPLFVSMQGIDDHLAFLRAYLIVPFLCWVPNLMVAELWLLRDAADPRRAGGGSGA</sequence>